<feature type="domain" description="6-phosphogluconate dehydrogenase NADP-binding" evidence="1">
    <location>
        <begin position="9"/>
        <end position="163"/>
    </location>
</feature>
<reference evidence="3 4" key="1">
    <citation type="journal article" date="2019" name="Int. J. Syst. Evol. Microbiol.">
        <title>The Global Catalogue of Microorganisms (GCM) 10K type strain sequencing project: providing services to taxonomists for standard genome sequencing and annotation.</title>
        <authorList>
            <consortium name="The Broad Institute Genomics Platform"/>
            <consortium name="The Broad Institute Genome Sequencing Center for Infectious Disease"/>
            <person name="Wu L."/>
            <person name="Ma J."/>
        </authorList>
    </citation>
    <scope>NUCLEOTIDE SEQUENCE [LARGE SCALE GENOMIC DNA]</scope>
    <source>
        <strain evidence="3 4">JCM 3325</strain>
    </source>
</reference>
<comment type="caution">
    <text evidence="3">The sequence shown here is derived from an EMBL/GenBank/DDBJ whole genome shotgun (WGS) entry which is preliminary data.</text>
</comment>
<dbReference type="Pfam" id="PF21761">
    <property type="entry name" value="RedAm-like_C"/>
    <property type="match status" value="1"/>
</dbReference>
<protein>
    <submittedName>
        <fullName evidence="3">NAD(P)-dependent oxidoreductase</fullName>
    </submittedName>
</protein>
<dbReference type="Gene3D" id="1.10.1040.10">
    <property type="entry name" value="N-(1-d-carboxylethyl)-l-norvaline Dehydrogenase, domain 2"/>
    <property type="match status" value="1"/>
</dbReference>
<feature type="domain" description="NADPH-dependent reductive aminase-like C-terminal" evidence="2">
    <location>
        <begin position="165"/>
        <end position="291"/>
    </location>
</feature>
<sequence length="297" mass="31233">MTGNNRTPVTVLGLGSMGTALAEAFIKAGHPVTVWNRTADKAAPLVAKGARHAKSIRDALTVGPLIIACLTTYDITLRALGPDGAALAGRTLVTLNSGTPDRAAETAAWAAGQGARFLDGAVKDVPAAVGGPDTLLYYSGDRTVFDEHEATLRALGGRTVHLGAEPDLAALYETAVGATLLPVLVGFLQGAALVTARGREAGTLVPYSVKWLEMICSILPVLAKEIDSGDYTEPASSIRIFHEALDDERRFGAASGVDHSWLEPLYGLIERAVADGRREHSVSALVEVLRKPRHRAA</sequence>
<evidence type="ECO:0000313" key="4">
    <source>
        <dbReference type="Proteomes" id="UP001501231"/>
    </source>
</evidence>
<proteinExistence type="predicted"/>
<evidence type="ECO:0000259" key="1">
    <source>
        <dbReference type="Pfam" id="PF03446"/>
    </source>
</evidence>
<dbReference type="EMBL" id="BAAARW010000038">
    <property type="protein sequence ID" value="GAA2450944.1"/>
    <property type="molecule type" value="Genomic_DNA"/>
</dbReference>
<gene>
    <name evidence="3" type="ORF">GCM10010191_81230</name>
</gene>
<dbReference type="Gene3D" id="3.40.50.720">
    <property type="entry name" value="NAD(P)-binding Rossmann-like Domain"/>
    <property type="match status" value="1"/>
</dbReference>
<dbReference type="PANTHER" id="PTHR43580">
    <property type="entry name" value="OXIDOREDUCTASE GLYR1-RELATED"/>
    <property type="match status" value="1"/>
</dbReference>
<keyword evidence="4" id="KW-1185">Reference proteome</keyword>
<organism evidence="3 4">
    <name type="scientific">Actinomadura vinacea</name>
    <dbReference type="NCBI Taxonomy" id="115336"/>
    <lineage>
        <taxon>Bacteria</taxon>
        <taxon>Bacillati</taxon>
        <taxon>Actinomycetota</taxon>
        <taxon>Actinomycetes</taxon>
        <taxon>Streptosporangiales</taxon>
        <taxon>Thermomonosporaceae</taxon>
        <taxon>Actinomadura</taxon>
    </lineage>
</organism>
<accession>A0ABN3K803</accession>
<dbReference type="Pfam" id="PF03446">
    <property type="entry name" value="NAD_binding_2"/>
    <property type="match status" value="1"/>
</dbReference>
<dbReference type="Proteomes" id="UP001501231">
    <property type="component" value="Unassembled WGS sequence"/>
</dbReference>
<dbReference type="InterPro" id="IPR013328">
    <property type="entry name" value="6PGD_dom2"/>
</dbReference>
<dbReference type="InterPro" id="IPR036291">
    <property type="entry name" value="NAD(P)-bd_dom_sf"/>
</dbReference>
<dbReference type="RefSeq" id="WP_344596574.1">
    <property type="nucleotide sequence ID" value="NZ_BAAARW010000038.1"/>
</dbReference>
<name>A0ABN3K803_9ACTN</name>
<dbReference type="InterPro" id="IPR051265">
    <property type="entry name" value="HIBADH-related_NP60_sf"/>
</dbReference>
<dbReference type="InterPro" id="IPR006115">
    <property type="entry name" value="6PGDH_NADP-bd"/>
</dbReference>
<evidence type="ECO:0000313" key="3">
    <source>
        <dbReference type="EMBL" id="GAA2450944.1"/>
    </source>
</evidence>
<dbReference type="SUPFAM" id="SSF51735">
    <property type="entry name" value="NAD(P)-binding Rossmann-fold domains"/>
    <property type="match status" value="1"/>
</dbReference>
<dbReference type="PANTHER" id="PTHR43580:SF2">
    <property type="entry name" value="CYTOKINE-LIKE NUCLEAR FACTOR N-PAC"/>
    <property type="match status" value="1"/>
</dbReference>
<evidence type="ECO:0000259" key="2">
    <source>
        <dbReference type="Pfam" id="PF21761"/>
    </source>
</evidence>
<dbReference type="InterPro" id="IPR048666">
    <property type="entry name" value="RedAm-like_C"/>
</dbReference>